<name>A0A8U0ILG4_9EURY</name>
<keyword evidence="2" id="KW-1133">Transmembrane helix</keyword>
<organism evidence="4 5">
    <name type="scientific">Halorussus gelatinilyticus</name>
    <dbReference type="NCBI Taxonomy" id="2937524"/>
    <lineage>
        <taxon>Archaea</taxon>
        <taxon>Methanobacteriati</taxon>
        <taxon>Methanobacteriota</taxon>
        <taxon>Stenosarchaea group</taxon>
        <taxon>Halobacteria</taxon>
        <taxon>Halobacteriales</taxon>
        <taxon>Haladaptataceae</taxon>
        <taxon>Halorussus</taxon>
    </lineage>
</organism>
<dbReference type="RefSeq" id="WP_248656357.1">
    <property type="nucleotide sequence ID" value="NZ_CP096658.1"/>
</dbReference>
<sequence>MAATPYERLRENATEVVSMLVTGIWLAAMFTGQDWWLAALLFGYVVVVPVVSLLFGVEEDENEWWDDRADDLSVDDAATDDADEQRDALETLRDRYARGELTDEQFERKLERLLDTETLEDVEDRARAREEETETESFERSS</sequence>
<evidence type="ECO:0000256" key="2">
    <source>
        <dbReference type="SAM" id="Phobius"/>
    </source>
</evidence>
<dbReference type="GeneID" id="72189731"/>
<feature type="region of interest" description="Disordered" evidence="1">
    <location>
        <begin position="121"/>
        <end position="142"/>
    </location>
</feature>
<keyword evidence="2" id="KW-0812">Transmembrane</keyword>
<evidence type="ECO:0000259" key="3">
    <source>
        <dbReference type="Pfam" id="PF09851"/>
    </source>
</evidence>
<dbReference type="AlphaFoldDB" id="A0A8U0ILG4"/>
<evidence type="ECO:0000313" key="4">
    <source>
        <dbReference type="EMBL" id="UPW01970.1"/>
    </source>
</evidence>
<dbReference type="Pfam" id="PF09851">
    <property type="entry name" value="SHOCT"/>
    <property type="match status" value="1"/>
</dbReference>
<dbReference type="EMBL" id="CP096658">
    <property type="protein sequence ID" value="UPW01970.1"/>
    <property type="molecule type" value="Genomic_DNA"/>
</dbReference>
<keyword evidence="5" id="KW-1185">Reference proteome</keyword>
<reference evidence="4" key="1">
    <citation type="submission" date="2022-04" db="EMBL/GenBank/DDBJ databases">
        <title>Diverse halophilic archaea isolated from saline environments.</title>
        <authorList>
            <person name="Cui H.-L."/>
        </authorList>
    </citation>
    <scope>NUCLEOTIDE SEQUENCE</scope>
    <source>
        <strain evidence="4">XZYJT40</strain>
    </source>
</reference>
<feature type="domain" description="SHOCT" evidence="3">
    <location>
        <begin position="87"/>
        <end position="114"/>
    </location>
</feature>
<protein>
    <submittedName>
        <fullName evidence="4">SHOCT domain-containing protein</fullName>
    </submittedName>
</protein>
<gene>
    <name evidence="4" type="ORF">M0R88_07710</name>
</gene>
<feature type="transmembrane region" description="Helical" evidence="2">
    <location>
        <begin position="36"/>
        <end position="57"/>
    </location>
</feature>
<dbReference type="Proteomes" id="UP000830434">
    <property type="component" value="Chromosome"/>
</dbReference>
<dbReference type="KEGG" id="haxz:M0R88_07710"/>
<feature type="transmembrane region" description="Helical" evidence="2">
    <location>
        <begin position="12"/>
        <end position="30"/>
    </location>
</feature>
<keyword evidence="2" id="KW-0472">Membrane</keyword>
<evidence type="ECO:0000256" key="1">
    <source>
        <dbReference type="SAM" id="MobiDB-lite"/>
    </source>
</evidence>
<dbReference type="InterPro" id="IPR018649">
    <property type="entry name" value="SHOCT"/>
</dbReference>
<evidence type="ECO:0000313" key="5">
    <source>
        <dbReference type="Proteomes" id="UP000830434"/>
    </source>
</evidence>
<accession>A0A8U0ILG4</accession>
<proteinExistence type="predicted"/>